<keyword evidence="5" id="KW-0812">Transmembrane</keyword>
<dbReference type="InterPro" id="IPR013087">
    <property type="entry name" value="Znf_C2H2_type"/>
</dbReference>
<keyword evidence="8" id="KW-1185">Reference proteome</keyword>
<dbReference type="EMBL" id="MDYQ01000599">
    <property type="protein sequence ID" value="PRP73586.1"/>
    <property type="molecule type" value="Genomic_DNA"/>
</dbReference>
<proteinExistence type="predicted"/>
<dbReference type="Proteomes" id="UP000241769">
    <property type="component" value="Unassembled WGS sequence"/>
</dbReference>
<dbReference type="PANTHER" id="PTHR21385:SF0">
    <property type="entry name" value="RE51073P"/>
    <property type="match status" value="1"/>
</dbReference>
<evidence type="ECO:0000256" key="2">
    <source>
        <dbReference type="ARBA" id="ARBA00022771"/>
    </source>
</evidence>
<dbReference type="GO" id="GO:0008270">
    <property type="term" value="F:zinc ion binding"/>
    <property type="evidence" value="ECO:0007669"/>
    <property type="project" value="UniProtKB-KW"/>
</dbReference>
<dbReference type="OrthoDB" id="4507at2759"/>
<dbReference type="PROSITE" id="PS50157">
    <property type="entry name" value="ZINC_FINGER_C2H2_2"/>
    <property type="match status" value="1"/>
</dbReference>
<keyword evidence="1" id="KW-0479">Metal-binding</keyword>
<feature type="domain" description="C2H2-type" evidence="6">
    <location>
        <begin position="297"/>
        <end position="325"/>
    </location>
</feature>
<keyword evidence="3" id="KW-0862">Zinc</keyword>
<dbReference type="PROSITE" id="PS00028">
    <property type="entry name" value="ZINC_FINGER_C2H2_1"/>
    <property type="match status" value="1"/>
</dbReference>
<protein>
    <recommendedName>
        <fullName evidence="6">C2H2-type domain-containing protein</fullName>
    </recommendedName>
</protein>
<evidence type="ECO:0000256" key="4">
    <source>
        <dbReference type="PROSITE-ProRule" id="PRU00042"/>
    </source>
</evidence>
<dbReference type="PANTHER" id="PTHR21385">
    <property type="entry name" value="ZINC FINGER PROTEIN-RELATED"/>
    <property type="match status" value="1"/>
</dbReference>
<keyword evidence="5" id="KW-1133">Transmembrane helix</keyword>
<comment type="caution">
    <text evidence="7">The sequence shown here is derived from an EMBL/GenBank/DDBJ whole genome shotgun (WGS) entry which is preliminary data.</text>
</comment>
<evidence type="ECO:0000256" key="1">
    <source>
        <dbReference type="ARBA" id="ARBA00022723"/>
    </source>
</evidence>
<gene>
    <name evidence="7" type="ORF">PROFUN_02595</name>
</gene>
<dbReference type="AlphaFoldDB" id="A0A2P6MPI3"/>
<evidence type="ECO:0000256" key="5">
    <source>
        <dbReference type="SAM" id="Phobius"/>
    </source>
</evidence>
<dbReference type="Pfam" id="PF12171">
    <property type="entry name" value="zf-C2H2_jaz"/>
    <property type="match status" value="1"/>
</dbReference>
<name>A0A2P6MPI3_9EUKA</name>
<evidence type="ECO:0000256" key="3">
    <source>
        <dbReference type="ARBA" id="ARBA00022833"/>
    </source>
</evidence>
<feature type="transmembrane region" description="Helical" evidence="5">
    <location>
        <begin position="431"/>
        <end position="454"/>
    </location>
</feature>
<dbReference type="SMART" id="SM00355">
    <property type="entry name" value="ZnF_C2H2"/>
    <property type="match status" value="1"/>
</dbReference>
<organism evidence="7 8">
    <name type="scientific">Planoprotostelium fungivorum</name>
    <dbReference type="NCBI Taxonomy" id="1890364"/>
    <lineage>
        <taxon>Eukaryota</taxon>
        <taxon>Amoebozoa</taxon>
        <taxon>Evosea</taxon>
        <taxon>Variosea</taxon>
        <taxon>Cavosteliida</taxon>
        <taxon>Cavosteliaceae</taxon>
        <taxon>Planoprotostelium</taxon>
    </lineage>
</organism>
<sequence>MALSLGQRYRLFLTSGDIEWDNREWNSFVQRLLTLVSTPSSPILDATYRTTRLNILERGGEKSISYPCCYLYKGTFTPSANSDGYYWRPSRGVVKMGRMSRRYFYAQSGSVRIRRQISYLASYEWQFVEYRTQEQQSTNTLFSSIDSGCTQLIDLVTMVANDYLGIYPSQLENVPSRAVATPPSTTTAVTNNFGLGQEPGGKLKEISILPTFVFNSLDEFSSQFDQHEDRPEFCDGIYNHHCSLSDSRRARYIVRQVINPAAAEFDIAMNEDCVLHLKHDKYQAFYTRETGGRFGRWKCHLCDKEFRSANTMDNHLINKHKDLENGTQCMGSLCDILECDQAIELGMETPLMSEVKRKTKEECISSHKLKRRFYCERMFNKCFPPTTSESYSKLNGLLKRQFCDPLECDGKKVNHIDFAEKHGGQWGVTRVLYAVGGILSVVLLSMYILAVVAFKQENATASDLRSGRRNLFSMFKWKGKKKKGY</sequence>
<keyword evidence="2 4" id="KW-0863">Zinc-finger</keyword>
<evidence type="ECO:0000313" key="8">
    <source>
        <dbReference type="Proteomes" id="UP000241769"/>
    </source>
</evidence>
<evidence type="ECO:0000259" key="6">
    <source>
        <dbReference type="PROSITE" id="PS50157"/>
    </source>
</evidence>
<reference evidence="7 8" key="1">
    <citation type="journal article" date="2018" name="Genome Biol. Evol.">
        <title>Multiple Roots of Fruiting Body Formation in Amoebozoa.</title>
        <authorList>
            <person name="Hillmann F."/>
            <person name="Forbes G."/>
            <person name="Novohradska S."/>
            <person name="Ferling I."/>
            <person name="Riege K."/>
            <person name="Groth M."/>
            <person name="Westermann M."/>
            <person name="Marz M."/>
            <person name="Spaller T."/>
            <person name="Winckler T."/>
            <person name="Schaap P."/>
            <person name="Glockner G."/>
        </authorList>
    </citation>
    <scope>NUCLEOTIDE SEQUENCE [LARGE SCALE GENOMIC DNA]</scope>
    <source>
        <strain evidence="7 8">Jena</strain>
    </source>
</reference>
<accession>A0A2P6MPI3</accession>
<keyword evidence="5" id="KW-0472">Membrane</keyword>
<evidence type="ECO:0000313" key="7">
    <source>
        <dbReference type="EMBL" id="PRP73586.1"/>
    </source>
</evidence>
<dbReference type="InterPro" id="IPR022755">
    <property type="entry name" value="Znf_C2H2_jaz"/>
</dbReference>
<dbReference type="InParanoid" id="A0A2P6MPI3"/>